<dbReference type="Pfam" id="PF02737">
    <property type="entry name" value="3HCDH_N"/>
    <property type="match status" value="1"/>
</dbReference>
<evidence type="ECO:0000313" key="23">
    <source>
        <dbReference type="RefSeq" id="XP_004512984.1"/>
    </source>
</evidence>
<dbReference type="InterPro" id="IPR008927">
    <property type="entry name" value="6-PGluconate_DH-like_C_sf"/>
</dbReference>
<evidence type="ECO:0000256" key="16">
    <source>
        <dbReference type="ARBA" id="ARBA00023701"/>
    </source>
</evidence>
<dbReference type="InterPro" id="IPR001753">
    <property type="entry name" value="Enoyl-CoA_hydra/iso"/>
</dbReference>
<dbReference type="GeneID" id="101492731"/>
<dbReference type="Pfam" id="PF00725">
    <property type="entry name" value="3HCDH"/>
    <property type="match status" value="2"/>
</dbReference>
<dbReference type="InterPro" id="IPR029045">
    <property type="entry name" value="ClpP/crotonase-like_dom_sf"/>
</dbReference>
<evidence type="ECO:0000259" key="21">
    <source>
        <dbReference type="Pfam" id="PF02737"/>
    </source>
</evidence>
<dbReference type="RefSeq" id="XP_004512984.1">
    <property type="nucleotide sequence ID" value="XM_004512927.3"/>
</dbReference>
<dbReference type="OrthoDB" id="2018133at2759"/>
<dbReference type="GO" id="GO:0003857">
    <property type="term" value="F:(3S)-3-hydroxyacyl-CoA dehydrogenase (NAD+) activity"/>
    <property type="evidence" value="ECO:0007669"/>
    <property type="project" value="TreeGrafter"/>
</dbReference>
<evidence type="ECO:0000256" key="2">
    <source>
        <dbReference type="ARBA" id="ARBA00000765"/>
    </source>
</evidence>
<evidence type="ECO:0000256" key="6">
    <source>
        <dbReference type="ARBA" id="ARBA00008750"/>
    </source>
</evidence>
<dbReference type="GO" id="GO:0005777">
    <property type="term" value="C:peroxisome"/>
    <property type="evidence" value="ECO:0007669"/>
    <property type="project" value="UniProtKB-SubCell"/>
</dbReference>
<evidence type="ECO:0000256" key="9">
    <source>
        <dbReference type="ARBA" id="ARBA00023002"/>
    </source>
</evidence>
<evidence type="ECO:0000313" key="22">
    <source>
        <dbReference type="Proteomes" id="UP000087171"/>
    </source>
</evidence>
<comment type="similarity">
    <text evidence="6">In the N-terminal section; belongs to the enoyl-CoA hydratase/isomerase family.</text>
</comment>
<dbReference type="Gene3D" id="3.40.50.720">
    <property type="entry name" value="NAD(P)-binding Rossmann-like Domain"/>
    <property type="match status" value="1"/>
</dbReference>
<evidence type="ECO:0000256" key="1">
    <source>
        <dbReference type="ARBA" id="ARBA00000452"/>
    </source>
</evidence>
<sequence>MASAKVDFEVGNDGVAVITMCNPPVNALAVPIIRALKYKFDEAARRNDVKAIVLTGKGGRFSGGFDISVMQKVHQTGDITLVPDVSVELVVNSIEDSKKPIVAAVEGLALGGGLELALGCHARVAAPKAQLGLPELTLGIIPGFGGTQRLPRLVGLPKALDMMLTSKPITSEEGQKLGLIDAIVSSEELLKVSRQWALEIADRRKPWVRSLHRTDKLGSLSEAREVLSTARQHVKKTAPHLPQQQACLDVIEHGIVHGGYSGVLRESEVFKKLVLSETAKGLIHVFFAQRTISKVPGVTDVGLKPRNVRKAAIIGGGLMGSGIATALLLGNIRVILKEVNSEYLQKGLKTIEGNIRSLVTRGKLSKQKGDGALSLLKGVLDYNEFKDVDLVIEAVIEKLSLKQEIFSDLEKICPPHCILATNTSTIDLNNIGEKINAQDRLIGAHFFSPAHIMPLLEIVRTNKTSAQVILDLLTVGKIIKKSSVVVGNCTGFAVNRTFFPYAQSAHLLANLGVDVFRIDRLISNFGLPMGPFQLQDLSGYGVAVAVGKEFSSAFPDRTLQTPLVDLMIKSGRNGKNNGKGYYTYEKGSKPKPDLSVLPIIEESRRLSNLMPSGKALSVTDQEIVEMILFPVVNEACRVLEEGVVIRASDLDIASVLGMSFPSYRGGIVFWADLVGANHIYNSLQKWTQLYGNFYKPSRYLEERATKGIPLSAPASSNSRSQARL</sequence>
<dbReference type="KEGG" id="cam:101492731"/>
<evidence type="ECO:0000256" key="14">
    <source>
        <dbReference type="ARBA" id="ARBA00023239"/>
    </source>
</evidence>
<comment type="catalytic activity">
    <reaction evidence="2">
        <text>a (3E)-enoyl-CoA = a 4-saturated (2E)-enoyl-CoA</text>
        <dbReference type="Rhea" id="RHEA:45228"/>
        <dbReference type="ChEBI" id="CHEBI:58521"/>
        <dbReference type="ChEBI" id="CHEBI:85097"/>
        <dbReference type="EC" id="5.3.3.8"/>
    </reaction>
</comment>
<dbReference type="FunFam" id="3.40.50.720:FF:000009">
    <property type="entry name" value="Fatty oxidation complex, alpha subunit"/>
    <property type="match status" value="1"/>
</dbReference>
<name>A0A1S2Z0T9_CICAR</name>
<evidence type="ECO:0000256" key="15">
    <source>
        <dbReference type="ARBA" id="ARBA00023268"/>
    </source>
</evidence>
<evidence type="ECO:0000256" key="12">
    <source>
        <dbReference type="ARBA" id="ARBA00023140"/>
    </source>
</evidence>
<dbReference type="InterPro" id="IPR018376">
    <property type="entry name" value="Enoyl-CoA_hyd/isom_CS"/>
</dbReference>
<evidence type="ECO:0000256" key="8">
    <source>
        <dbReference type="ARBA" id="ARBA00022832"/>
    </source>
</evidence>
<gene>
    <name evidence="23" type="primary">LOC101492731</name>
</gene>
<reference evidence="22" key="1">
    <citation type="journal article" date="2013" name="Nat. Biotechnol.">
        <title>Draft genome sequence of chickpea (Cicer arietinum) provides a resource for trait improvement.</title>
        <authorList>
            <person name="Varshney R.K."/>
            <person name="Song C."/>
            <person name="Saxena R.K."/>
            <person name="Azam S."/>
            <person name="Yu S."/>
            <person name="Sharpe A.G."/>
            <person name="Cannon S."/>
            <person name="Baek J."/>
            <person name="Rosen B.D."/>
            <person name="Tar'an B."/>
            <person name="Millan T."/>
            <person name="Zhang X."/>
            <person name="Ramsay L.D."/>
            <person name="Iwata A."/>
            <person name="Wang Y."/>
            <person name="Nelson W."/>
            <person name="Farmer A.D."/>
            <person name="Gaur P.M."/>
            <person name="Soderlund C."/>
            <person name="Penmetsa R.V."/>
            <person name="Xu C."/>
            <person name="Bharti A.K."/>
            <person name="He W."/>
            <person name="Winter P."/>
            <person name="Zhao S."/>
            <person name="Hane J.K."/>
            <person name="Carrasquilla-Garcia N."/>
            <person name="Condie J.A."/>
            <person name="Upadhyaya H.D."/>
            <person name="Luo M.C."/>
            <person name="Thudi M."/>
            <person name="Gowda C.L."/>
            <person name="Singh N.P."/>
            <person name="Lichtenzveig J."/>
            <person name="Gali K.K."/>
            <person name="Rubio J."/>
            <person name="Nadarajan N."/>
            <person name="Dolezel J."/>
            <person name="Bansal K.C."/>
            <person name="Xu X."/>
            <person name="Edwards D."/>
            <person name="Zhang G."/>
            <person name="Kahl G."/>
            <person name="Gil J."/>
            <person name="Singh K.B."/>
            <person name="Datta S.K."/>
            <person name="Jackson S.A."/>
            <person name="Wang J."/>
            <person name="Cook D.R."/>
        </authorList>
    </citation>
    <scope>NUCLEOTIDE SEQUENCE [LARGE SCALE GENOMIC DNA]</scope>
    <source>
        <strain evidence="22">cv. CDC Frontier</strain>
    </source>
</reference>
<keyword evidence="10" id="KW-0520">NAD</keyword>
<comment type="catalytic activity">
    <reaction evidence="18">
        <text>a 4-saturated-(3S)-3-hydroxyacyl-CoA = a (3E)-enoyl-CoA + H2O</text>
        <dbReference type="Rhea" id="RHEA:20724"/>
        <dbReference type="ChEBI" id="CHEBI:15377"/>
        <dbReference type="ChEBI" id="CHEBI:58521"/>
        <dbReference type="ChEBI" id="CHEBI:137480"/>
        <dbReference type="EC" id="4.2.1.17"/>
    </reaction>
</comment>
<dbReference type="Pfam" id="PF00378">
    <property type="entry name" value="ECH_1"/>
    <property type="match status" value="1"/>
</dbReference>
<evidence type="ECO:0000256" key="11">
    <source>
        <dbReference type="ARBA" id="ARBA00023098"/>
    </source>
</evidence>
<dbReference type="CDD" id="cd06558">
    <property type="entry name" value="crotonase-like"/>
    <property type="match status" value="1"/>
</dbReference>
<feature type="domain" description="3-hydroxyacyl-CoA dehydrogenase C-terminal" evidence="20">
    <location>
        <begin position="491"/>
        <end position="584"/>
    </location>
</feature>
<organism evidence="22 23">
    <name type="scientific">Cicer arietinum</name>
    <name type="common">Chickpea</name>
    <name type="synonym">Garbanzo</name>
    <dbReference type="NCBI Taxonomy" id="3827"/>
    <lineage>
        <taxon>Eukaryota</taxon>
        <taxon>Viridiplantae</taxon>
        <taxon>Streptophyta</taxon>
        <taxon>Embryophyta</taxon>
        <taxon>Tracheophyta</taxon>
        <taxon>Spermatophyta</taxon>
        <taxon>Magnoliopsida</taxon>
        <taxon>eudicotyledons</taxon>
        <taxon>Gunneridae</taxon>
        <taxon>Pentapetalae</taxon>
        <taxon>rosids</taxon>
        <taxon>fabids</taxon>
        <taxon>Fabales</taxon>
        <taxon>Fabaceae</taxon>
        <taxon>Papilionoideae</taxon>
        <taxon>50 kb inversion clade</taxon>
        <taxon>NPAAA clade</taxon>
        <taxon>Hologalegina</taxon>
        <taxon>IRL clade</taxon>
        <taxon>Cicereae</taxon>
        <taxon>Cicer</taxon>
    </lineage>
</organism>
<comment type="catalytic activity">
    <reaction evidence="1">
        <text>a (3Z)-enoyl-CoA = a 4-saturated (2E)-enoyl-CoA</text>
        <dbReference type="Rhea" id="RHEA:45900"/>
        <dbReference type="ChEBI" id="CHEBI:85097"/>
        <dbReference type="ChEBI" id="CHEBI:85489"/>
        <dbReference type="EC" id="5.3.3.8"/>
    </reaction>
</comment>
<accession>A0A1S2Z0T9</accession>
<dbReference type="Proteomes" id="UP000087171">
    <property type="component" value="Chromosome Ca8"/>
</dbReference>
<keyword evidence="15" id="KW-0511">Multifunctional enzyme</keyword>
<dbReference type="SUPFAM" id="SSF52096">
    <property type="entry name" value="ClpP/crotonase"/>
    <property type="match status" value="1"/>
</dbReference>
<dbReference type="PaxDb" id="3827-XP_004512984.1"/>
<comment type="catalytic activity">
    <reaction evidence="16">
        <text>(3S)-3-hydroxybutanoyl-CoA = (3R)-3-hydroxybutanoyl-CoA</text>
        <dbReference type="Rhea" id="RHEA:21760"/>
        <dbReference type="ChEBI" id="CHEBI:57315"/>
        <dbReference type="ChEBI" id="CHEBI:57316"/>
        <dbReference type="EC" id="5.1.2.3"/>
    </reaction>
</comment>
<dbReference type="GO" id="GO:0008692">
    <property type="term" value="F:3-hydroxybutyryl-CoA epimerase activity"/>
    <property type="evidence" value="ECO:0007669"/>
    <property type="project" value="UniProtKB-EC"/>
</dbReference>
<dbReference type="SUPFAM" id="SSF48179">
    <property type="entry name" value="6-phosphogluconate dehydrogenase C-terminal domain-like"/>
    <property type="match status" value="2"/>
</dbReference>
<dbReference type="SUPFAM" id="SSF51735">
    <property type="entry name" value="NAD(P)-binding Rossmann-fold domains"/>
    <property type="match status" value="1"/>
</dbReference>
<evidence type="ECO:0000256" key="19">
    <source>
        <dbReference type="RuleBase" id="RU003707"/>
    </source>
</evidence>
<dbReference type="FunFam" id="1.10.1040.50:FF:000004">
    <property type="entry name" value="Peroxisomal fatty acid beta-oxidation multifunctional protein"/>
    <property type="match status" value="1"/>
</dbReference>
<dbReference type="InterPro" id="IPR036291">
    <property type="entry name" value="NAD(P)-bd_dom_sf"/>
</dbReference>
<keyword evidence="14" id="KW-0456">Lyase</keyword>
<comment type="catalytic activity">
    <reaction evidence="17">
        <text>a (3S)-3-hydroxyacyl-CoA = a (2E)-enoyl-CoA + H2O</text>
        <dbReference type="Rhea" id="RHEA:16105"/>
        <dbReference type="ChEBI" id="CHEBI:15377"/>
        <dbReference type="ChEBI" id="CHEBI:57318"/>
        <dbReference type="ChEBI" id="CHEBI:58856"/>
        <dbReference type="EC" id="4.2.1.17"/>
    </reaction>
</comment>
<dbReference type="Gene3D" id="1.10.1040.50">
    <property type="match status" value="1"/>
</dbReference>
<evidence type="ECO:0000256" key="4">
    <source>
        <dbReference type="ARBA" id="ARBA00005005"/>
    </source>
</evidence>
<evidence type="ECO:0000256" key="7">
    <source>
        <dbReference type="ARBA" id="ARBA00011245"/>
    </source>
</evidence>
<feature type="domain" description="3-hydroxyacyl-CoA dehydrogenase NAD binding" evidence="21">
    <location>
        <begin position="310"/>
        <end position="488"/>
    </location>
</feature>
<comment type="subcellular location">
    <subcellularLocation>
        <location evidence="3">Peroxisome</location>
    </subcellularLocation>
</comment>
<proteinExistence type="inferred from homology"/>
<keyword evidence="8" id="KW-0276">Fatty acid metabolism</keyword>
<dbReference type="PANTHER" id="PTHR23309:SF49">
    <property type="entry name" value="PEROXISOMAL BIFUNCTIONAL ENZYME"/>
    <property type="match status" value="1"/>
</dbReference>
<dbReference type="GO" id="GO:0004165">
    <property type="term" value="F:delta(3)-delta(2)-enoyl-CoA isomerase activity"/>
    <property type="evidence" value="ECO:0007669"/>
    <property type="project" value="UniProtKB-EC"/>
</dbReference>
<dbReference type="InterPro" id="IPR006108">
    <property type="entry name" value="3HC_DH_C"/>
</dbReference>
<keyword evidence="9" id="KW-0560">Oxidoreductase</keyword>
<dbReference type="AlphaFoldDB" id="A0A1S2Z0T9"/>
<dbReference type="InterPro" id="IPR006176">
    <property type="entry name" value="3-OHacyl-CoA_DH_NAD-bd"/>
</dbReference>
<evidence type="ECO:0000256" key="18">
    <source>
        <dbReference type="ARBA" id="ARBA00023717"/>
    </source>
</evidence>
<evidence type="ECO:0000259" key="20">
    <source>
        <dbReference type="Pfam" id="PF00725"/>
    </source>
</evidence>
<dbReference type="GO" id="GO:0070403">
    <property type="term" value="F:NAD+ binding"/>
    <property type="evidence" value="ECO:0007669"/>
    <property type="project" value="InterPro"/>
</dbReference>
<keyword evidence="11" id="KW-0443">Lipid metabolism</keyword>
<keyword evidence="22" id="KW-1185">Reference proteome</keyword>
<comment type="subunit">
    <text evidence="7">Monomer.</text>
</comment>
<comment type="similarity">
    <text evidence="5">In the central section; belongs to the 3-hydroxyacyl-CoA dehydrogenase family.</text>
</comment>
<dbReference type="GO" id="GO:0004300">
    <property type="term" value="F:enoyl-CoA hydratase activity"/>
    <property type="evidence" value="ECO:0007669"/>
    <property type="project" value="UniProtKB-EC"/>
</dbReference>
<comment type="pathway">
    <text evidence="4">Lipid metabolism; fatty acid beta-oxidation.</text>
</comment>
<evidence type="ECO:0000256" key="10">
    <source>
        <dbReference type="ARBA" id="ARBA00023027"/>
    </source>
</evidence>
<comment type="similarity">
    <text evidence="19">Belongs to the enoyl-CoA hydratase/isomerase family.</text>
</comment>
<keyword evidence="13" id="KW-0413">Isomerase</keyword>
<evidence type="ECO:0000256" key="5">
    <source>
        <dbReference type="ARBA" id="ARBA00007005"/>
    </source>
</evidence>
<dbReference type="UniPathway" id="UPA00659"/>
<protein>
    <submittedName>
        <fullName evidence="23">Peroxisomal fatty acid beta-oxidation multifunctional protein AIM1 isoform X1</fullName>
    </submittedName>
</protein>
<dbReference type="Gene3D" id="3.90.226.10">
    <property type="entry name" value="2-enoyl-CoA Hydratase, Chain A, domain 1"/>
    <property type="match status" value="1"/>
</dbReference>
<evidence type="ECO:0000256" key="13">
    <source>
        <dbReference type="ARBA" id="ARBA00023235"/>
    </source>
</evidence>
<evidence type="ECO:0000256" key="17">
    <source>
        <dbReference type="ARBA" id="ARBA00023709"/>
    </source>
</evidence>
<dbReference type="FunFam" id="3.90.226.10:FF:000025">
    <property type="entry name" value="Peroxisomal fatty acid beta-oxidation multifunctional protein"/>
    <property type="match status" value="1"/>
</dbReference>
<dbReference type="PROSITE" id="PS00166">
    <property type="entry name" value="ENOYL_COA_HYDRATASE"/>
    <property type="match status" value="1"/>
</dbReference>
<feature type="domain" description="3-hydroxyacyl-CoA dehydrogenase C-terminal" evidence="20">
    <location>
        <begin position="623"/>
        <end position="704"/>
    </location>
</feature>
<keyword evidence="12" id="KW-0576">Peroxisome</keyword>
<dbReference type="PANTHER" id="PTHR23309">
    <property type="entry name" value="3-HYDROXYACYL-COA DEHYROGENASE"/>
    <property type="match status" value="1"/>
</dbReference>
<dbReference type="GO" id="GO:0006635">
    <property type="term" value="P:fatty acid beta-oxidation"/>
    <property type="evidence" value="ECO:0007669"/>
    <property type="project" value="UniProtKB-UniPathway"/>
</dbReference>
<dbReference type="eggNOG" id="KOG1683">
    <property type="taxonomic scope" value="Eukaryota"/>
</dbReference>
<dbReference type="STRING" id="3827.A0A1S2Z0T9"/>
<evidence type="ECO:0000256" key="3">
    <source>
        <dbReference type="ARBA" id="ARBA00004275"/>
    </source>
</evidence>
<reference evidence="23" key="2">
    <citation type="submission" date="2025-08" db="UniProtKB">
        <authorList>
            <consortium name="RefSeq"/>
        </authorList>
    </citation>
    <scope>IDENTIFICATION</scope>
    <source>
        <tissue evidence="23">Etiolated seedlings</tissue>
    </source>
</reference>